<dbReference type="EMBL" id="JAUZQC010000025">
    <property type="protein sequence ID" value="KAK5848222.1"/>
    <property type="molecule type" value="Genomic_DNA"/>
</dbReference>
<proteinExistence type="predicted"/>
<sequence>MPSSSGGTKSPANFVINLPPEPEPLTDFNTGPSLSITVEPAARINCGSRHRNKCVNKPRHKRIGRNA</sequence>
<protein>
    <submittedName>
        <fullName evidence="1">Uncharacterized protein</fullName>
    </submittedName>
</protein>
<organism evidence="1 2">
    <name type="scientific">Eleginops maclovinus</name>
    <name type="common">Patagonian blennie</name>
    <name type="synonym">Eleginus maclovinus</name>
    <dbReference type="NCBI Taxonomy" id="56733"/>
    <lineage>
        <taxon>Eukaryota</taxon>
        <taxon>Metazoa</taxon>
        <taxon>Chordata</taxon>
        <taxon>Craniata</taxon>
        <taxon>Vertebrata</taxon>
        <taxon>Euteleostomi</taxon>
        <taxon>Actinopterygii</taxon>
        <taxon>Neopterygii</taxon>
        <taxon>Teleostei</taxon>
        <taxon>Neoteleostei</taxon>
        <taxon>Acanthomorphata</taxon>
        <taxon>Eupercaria</taxon>
        <taxon>Perciformes</taxon>
        <taxon>Notothenioidei</taxon>
        <taxon>Eleginopidae</taxon>
        <taxon>Eleginops</taxon>
    </lineage>
</organism>
<dbReference type="AlphaFoldDB" id="A0AAN7WQA4"/>
<evidence type="ECO:0000313" key="1">
    <source>
        <dbReference type="EMBL" id="KAK5848222.1"/>
    </source>
</evidence>
<reference evidence="1 2" key="1">
    <citation type="journal article" date="2023" name="Genes (Basel)">
        <title>Chromosome-Level Genome Assembly and Circadian Gene Repertoire of the Patagonia Blennie Eleginops maclovinus-The Closest Ancestral Proxy of Antarctic Cryonotothenioids.</title>
        <authorList>
            <person name="Cheng C.C."/>
            <person name="Rivera-Colon A.G."/>
            <person name="Minhas B.F."/>
            <person name="Wilson L."/>
            <person name="Rayamajhi N."/>
            <person name="Vargas-Chacoff L."/>
            <person name="Catchen J.M."/>
        </authorList>
    </citation>
    <scope>NUCLEOTIDE SEQUENCE [LARGE SCALE GENOMIC DNA]</scope>
    <source>
        <strain evidence="1">JMC-PN-2008</strain>
    </source>
</reference>
<name>A0AAN7WQA4_ELEMC</name>
<accession>A0AAN7WQA4</accession>
<gene>
    <name evidence="1" type="ORF">PBY51_005854</name>
</gene>
<comment type="caution">
    <text evidence="1">The sequence shown here is derived from an EMBL/GenBank/DDBJ whole genome shotgun (WGS) entry which is preliminary data.</text>
</comment>
<evidence type="ECO:0000313" key="2">
    <source>
        <dbReference type="Proteomes" id="UP001346869"/>
    </source>
</evidence>
<dbReference type="Proteomes" id="UP001346869">
    <property type="component" value="Unassembled WGS sequence"/>
</dbReference>
<keyword evidence="2" id="KW-1185">Reference proteome</keyword>
<reference evidence="1 2" key="2">
    <citation type="journal article" date="2023" name="Mol. Biol. Evol.">
        <title>Genomics of Secondarily Temperate Adaptation in the Only Non-Antarctic Icefish.</title>
        <authorList>
            <person name="Rivera-Colon A.G."/>
            <person name="Rayamajhi N."/>
            <person name="Minhas B.F."/>
            <person name="Madrigal G."/>
            <person name="Bilyk K.T."/>
            <person name="Yoon V."/>
            <person name="Hune M."/>
            <person name="Gregory S."/>
            <person name="Cheng C.H.C."/>
            <person name="Catchen J.M."/>
        </authorList>
    </citation>
    <scope>NUCLEOTIDE SEQUENCE [LARGE SCALE GENOMIC DNA]</scope>
    <source>
        <strain evidence="1">JMC-PN-2008</strain>
    </source>
</reference>